<accession>A0A8K0K100</accession>
<evidence type="ECO:0000256" key="1">
    <source>
        <dbReference type="ARBA" id="ARBA00004323"/>
    </source>
</evidence>
<dbReference type="Proteomes" id="UP000792457">
    <property type="component" value="Unassembled WGS sequence"/>
</dbReference>
<dbReference type="OrthoDB" id="2019940at2759"/>
<keyword evidence="11" id="KW-1185">Reference proteome</keyword>
<comment type="caution">
    <text evidence="10">The sequence shown here is derived from an EMBL/GenBank/DDBJ whole genome shotgun (WGS) entry which is preliminary data.</text>
</comment>
<dbReference type="AlphaFoldDB" id="A0A8K0K100"/>
<keyword evidence="5 9" id="KW-1133">Transmembrane helix</keyword>
<evidence type="ECO:0000313" key="11">
    <source>
        <dbReference type="Proteomes" id="UP000792457"/>
    </source>
</evidence>
<keyword evidence="7 9" id="KW-0472">Membrane</keyword>
<evidence type="ECO:0000256" key="5">
    <source>
        <dbReference type="ARBA" id="ARBA00022989"/>
    </source>
</evidence>
<evidence type="ECO:0000256" key="7">
    <source>
        <dbReference type="ARBA" id="ARBA00023136"/>
    </source>
</evidence>
<dbReference type="PANTHER" id="PTHR12137:SF54">
    <property type="entry name" value="CARBOHYDRATE SULFOTRANSFERASE"/>
    <property type="match status" value="1"/>
</dbReference>
<feature type="transmembrane region" description="Helical" evidence="9">
    <location>
        <begin position="12"/>
        <end position="32"/>
    </location>
</feature>
<gene>
    <name evidence="10" type="ORF">J437_LFUL001721</name>
</gene>
<dbReference type="EC" id="2.8.2.-" evidence="9"/>
<evidence type="ECO:0000256" key="6">
    <source>
        <dbReference type="ARBA" id="ARBA00023034"/>
    </source>
</evidence>
<keyword evidence="8 9" id="KW-0325">Glycoprotein</keyword>
<dbReference type="InterPro" id="IPR018011">
    <property type="entry name" value="Carb_sulfotrans_8-10"/>
</dbReference>
<dbReference type="EMBL" id="KZ308248">
    <property type="protein sequence ID" value="KAG8225689.1"/>
    <property type="molecule type" value="Genomic_DNA"/>
</dbReference>
<dbReference type="GO" id="GO:0016051">
    <property type="term" value="P:carbohydrate biosynthetic process"/>
    <property type="evidence" value="ECO:0007669"/>
    <property type="project" value="InterPro"/>
</dbReference>
<dbReference type="GO" id="GO:0008146">
    <property type="term" value="F:sulfotransferase activity"/>
    <property type="evidence" value="ECO:0007669"/>
    <property type="project" value="InterPro"/>
</dbReference>
<evidence type="ECO:0000313" key="10">
    <source>
        <dbReference type="EMBL" id="KAG8225689.1"/>
    </source>
</evidence>
<keyword evidence="3 9" id="KW-0808">Transferase</keyword>
<evidence type="ECO:0000256" key="3">
    <source>
        <dbReference type="ARBA" id="ARBA00022679"/>
    </source>
</evidence>
<sequence length="345" mass="40180">MLQNVSEMAISHFRVVLFGLFCASLVTILFYISNTSQIENVQGATSHPLVFQEYISNKSDKILLTLPVYIERKKTIEKVCNTRGLKGDPSNLYWENKKLLDHIIVDVQHELLYCYVPKVACTNWKRIFMILTGKANSTNVMDIPANDAHGQGILMRLSNYTSDEIEFYVNKFTKFLFVRHPFERLLSAYRNKLEQHYLSSQYFQMRYGRQIIKRYRSNPSNESLMKGDDVTFQEFATYITSPDNSFNEHWKPIVDLCQVCLIDYDIVGKYDTLYEDAKFILKQIGKSDVMFPHAIKPSGTGPQLKKYYNTLSQKIIKDLYEIYKLDFELFGYSAEDYIKSNNSSS</sequence>
<protein>
    <recommendedName>
        <fullName evidence="9">Carbohydrate sulfotransferase</fullName>
        <ecNumber evidence="9">2.8.2.-</ecNumber>
    </recommendedName>
</protein>
<comment type="subcellular location">
    <subcellularLocation>
        <location evidence="1 9">Golgi apparatus membrane</location>
        <topology evidence="1 9">Single-pass type II membrane protein</topology>
    </subcellularLocation>
</comment>
<evidence type="ECO:0000256" key="2">
    <source>
        <dbReference type="ARBA" id="ARBA00006339"/>
    </source>
</evidence>
<dbReference type="InterPro" id="IPR005331">
    <property type="entry name" value="Sulfotransferase"/>
</dbReference>
<name>A0A8K0K100_LADFU</name>
<proteinExistence type="inferred from homology"/>
<keyword evidence="4 9" id="KW-0812">Transmembrane</keyword>
<keyword evidence="9" id="KW-0119">Carbohydrate metabolism</keyword>
<reference evidence="10" key="2">
    <citation type="submission" date="2017-10" db="EMBL/GenBank/DDBJ databases">
        <title>Ladona fulva Genome sequencing and assembly.</title>
        <authorList>
            <person name="Murali S."/>
            <person name="Richards S."/>
            <person name="Bandaranaike D."/>
            <person name="Bellair M."/>
            <person name="Blankenburg K."/>
            <person name="Chao H."/>
            <person name="Dinh H."/>
            <person name="Doddapaneni H."/>
            <person name="Dugan-Rocha S."/>
            <person name="Elkadiri S."/>
            <person name="Gnanaolivu R."/>
            <person name="Hernandez B."/>
            <person name="Skinner E."/>
            <person name="Javaid M."/>
            <person name="Lee S."/>
            <person name="Li M."/>
            <person name="Ming W."/>
            <person name="Munidasa M."/>
            <person name="Muniz J."/>
            <person name="Nguyen L."/>
            <person name="Hughes D."/>
            <person name="Osuji N."/>
            <person name="Pu L.-L."/>
            <person name="Puazo M."/>
            <person name="Qu C."/>
            <person name="Quiroz J."/>
            <person name="Raj R."/>
            <person name="Weissenberger G."/>
            <person name="Xin Y."/>
            <person name="Zou X."/>
            <person name="Han Y."/>
            <person name="Worley K."/>
            <person name="Muzny D."/>
            <person name="Gibbs R."/>
        </authorList>
    </citation>
    <scope>NUCLEOTIDE SEQUENCE</scope>
    <source>
        <strain evidence="10">Sampled in the wild</strain>
    </source>
</reference>
<dbReference type="PANTHER" id="PTHR12137">
    <property type="entry name" value="CARBOHYDRATE SULFOTRANSFERASE"/>
    <property type="match status" value="1"/>
</dbReference>
<evidence type="ECO:0000256" key="8">
    <source>
        <dbReference type="ARBA" id="ARBA00023180"/>
    </source>
</evidence>
<comment type="similarity">
    <text evidence="2 9">Belongs to the sulfotransferase 2 family.</text>
</comment>
<keyword evidence="6 9" id="KW-0333">Golgi apparatus</keyword>
<evidence type="ECO:0000256" key="9">
    <source>
        <dbReference type="RuleBase" id="RU364020"/>
    </source>
</evidence>
<evidence type="ECO:0000256" key="4">
    <source>
        <dbReference type="ARBA" id="ARBA00022692"/>
    </source>
</evidence>
<dbReference type="Pfam" id="PF03567">
    <property type="entry name" value="Sulfotransfer_2"/>
    <property type="match status" value="1"/>
</dbReference>
<reference evidence="10" key="1">
    <citation type="submission" date="2013-04" db="EMBL/GenBank/DDBJ databases">
        <authorList>
            <person name="Qu J."/>
            <person name="Murali S.C."/>
            <person name="Bandaranaike D."/>
            <person name="Bellair M."/>
            <person name="Blankenburg K."/>
            <person name="Chao H."/>
            <person name="Dinh H."/>
            <person name="Doddapaneni H."/>
            <person name="Downs B."/>
            <person name="Dugan-Rocha S."/>
            <person name="Elkadiri S."/>
            <person name="Gnanaolivu R.D."/>
            <person name="Hernandez B."/>
            <person name="Javaid M."/>
            <person name="Jayaseelan J.C."/>
            <person name="Lee S."/>
            <person name="Li M."/>
            <person name="Ming W."/>
            <person name="Munidasa M."/>
            <person name="Muniz J."/>
            <person name="Nguyen L."/>
            <person name="Ongeri F."/>
            <person name="Osuji N."/>
            <person name="Pu L.-L."/>
            <person name="Puazo M."/>
            <person name="Qu C."/>
            <person name="Quiroz J."/>
            <person name="Raj R."/>
            <person name="Weissenberger G."/>
            <person name="Xin Y."/>
            <person name="Zou X."/>
            <person name="Han Y."/>
            <person name="Richards S."/>
            <person name="Worley K."/>
            <person name="Muzny D."/>
            <person name="Gibbs R."/>
        </authorList>
    </citation>
    <scope>NUCLEOTIDE SEQUENCE</scope>
    <source>
        <strain evidence="10">Sampled in the wild</strain>
    </source>
</reference>
<dbReference type="GO" id="GO:0000139">
    <property type="term" value="C:Golgi membrane"/>
    <property type="evidence" value="ECO:0007669"/>
    <property type="project" value="UniProtKB-SubCell"/>
</dbReference>
<organism evidence="10 11">
    <name type="scientific">Ladona fulva</name>
    <name type="common">Scarce chaser dragonfly</name>
    <name type="synonym">Libellula fulva</name>
    <dbReference type="NCBI Taxonomy" id="123851"/>
    <lineage>
        <taxon>Eukaryota</taxon>
        <taxon>Metazoa</taxon>
        <taxon>Ecdysozoa</taxon>
        <taxon>Arthropoda</taxon>
        <taxon>Hexapoda</taxon>
        <taxon>Insecta</taxon>
        <taxon>Pterygota</taxon>
        <taxon>Palaeoptera</taxon>
        <taxon>Odonata</taxon>
        <taxon>Epiprocta</taxon>
        <taxon>Anisoptera</taxon>
        <taxon>Libelluloidea</taxon>
        <taxon>Libellulidae</taxon>
        <taxon>Ladona</taxon>
    </lineage>
</organism>
<keyword evidence="9" id="KW-0735">Signal-anchor</keyword>